<dbReference type="AlphaFoldDB" id="A0A0C3P9Y5"/>
<dbReference type="InParanoid" id="A0A0C3P9Y5"/>
<name>A0A0C3P9Y5_PISTI</name>
<dbReference type="EMBL" id="KN831970">
    <property type="protein sequence ID" value="KIO04691.1"/>
    <property type="molecule type" value="Genomic_DNA"/>
</dbReference>
<accession>A0A0C3P9Y5</accession>
<sequence length="158" mass="18333">MPLTPSHTGEDSEIYSDPNFKNMFECMPNRCSDKELALYLSWRGFQENSSQSTIDGVQAGFKMLWDKACMVDGVMFHRKWHHNDAHHQWEGNLGLLVEVDNVVASIRHKVSSEGAEWKHSDAMKKEYIDKILAWSESLFTQHLEHLAFSAIMFTLWTR</sequence>
<organism evidence="1 2">
    <name type="scientific">Pisolithus tinctorius Marx 270</name>
    <dbReference type="NCBI Taxonomy" id="870435"/>
    <lineage>
        <taxon>Eukaryota</taxon>
        <taxon>Fungi</taxon>
        <taxon>Dikarya</taxon>
        <taxon>Basidiomycota</taxon>
        <taxon>Agaricomycotina</taxon>
        <taxon>Agaricomycetes</taxon>
        <taxon>Agaricomycetidae</taxon>
        <taxon>Boletales</taxon>
        <taxon>Sclerodermatineae</taxon>
        <taxon>Pisolithaceae</taxon>
        <taxon>Pisolithus</taxon>
    </lineage>
</organism>
<dbReference type="Proteomes" id="UP000054217">
    <property type="component" value="Unassembled WGS sequence"/>
</dbReference>
<dbReference type="STRING" id="870435.A0A0C3P9Y5"/>
<dbReference type="OrthoDB" id="164951at2759"/>
<proteinExistence type="predicted"/>
<keyword evidence="2" id="KW-1185">Reference proteome</keyword>
<reference evidence="1 2" key="1">
    <citation type="submission" date="2014-04" db="EMBL/GenBank/DDBJ databases">
        <authorList>
            <consortium name="DOE Joint Genome Institute"/>
            <person name="Kuo A."/>
            <person name="Kohler A."/>
            <person name="Costa M.D."/>
            <person name="Nagy L.G."/>
            <person name="Floudas D."/>
            <person name="Copeland A."/>
            <person name="Barry K.W."/>
            <person name="Cichocki N."/>
            <person name="Veneault-Fourrey C."/>
            <person name="LaButti K."/>
            <person name="Lindquist E.A."/>
            <person name="Lipzen A."/>
            <person name="Lundell T."/>
            <person name="Morin E."/>
            <person name="Murat C."/>
            <person name="Sun H."/>
            <person name="Tunlid A."/>
            <person name="Henrissat B."/>
            <person name="Grigoriev I.V."/>
            <person name="Hibbett D.S."/>
            <person name="Martin F."/>
            <person name="Nordberg H.P."/>
            <person name="Cantor M.N."/>
            <person name="Hua S.X."/>
        </authorList>
    </citation>
    <scope>NUCLEOTIDE SEQUENCE [LARGE SCALE GENOMIC DNA]</scope>
    <source>
        <strain evidence="1 2">Marx 270</strain>
    </source>
</reference>
<evidence type="ECO:0000313" key="1">
    <source>
        <dbReference type="EMBL" id="KIO04691.1"/>
    </source>
</evidence>
<reference evidence="2" key="2">
    <citation type="submission" date="2015-01" db="EMBL/GenBank/DDBJ databases">
        <title>Evolutionary Origins and Diversification of the Mycorrhizal Mutualists.</title>
        <authorList>
            <consortium name="DOE Joint Genome Institute"/>
            <consortium name="Mycorrhizal Genomics Consortium"/>
            <person name="Kohler A."/>
            <person name="Kuo A."/>
            <person name="Nagy L.G."/>
            <person name="Floudas D."/>
            <person name="Copeland A."/>
            <person name="Barry K.W."/>
            <person name="Cichocki N."/>
            <person name="Veneault-Fourrey C."/>
            <person name="LaButti K."/>
            <person name="Lindquist E.A."/>
            <person name="Lipzen A."/>
            <person name="Lundell T."/>
            <person name="Morin E."/>
            <person name="Murat C."/>
            <person name="Riley R."/>
            <person name="Ohm R."/>
            <person name="Sun H."/>
            <person name="Tunlid A."/>
            <person name="Henrissat B."/>
            <person name="Grigoriev I.V."/>
            <person name="Hibbett D.S."/>
            <person name="Martin F."/>
        </authorList>
    </citation>
    <scope>NUCLEOTIDE SEQUENCE [LARGE SCALE GENOMIC DNA]</scope>
    <source>
        <strain evidence="2">Marx 270</strain>
    </source>
</reference>
<protein>
    <submittedName>
        <fullName evidence="1">Uncharacterized protein</fullName>
    </submittedName>
</protein>
<gene>
    <name evidence="1" type="ORF">M404DRAFT_142836</name>
</gene>
<dbReference type="HOGENOM" id="CLU_109929_0_0_1"/>
<evidence type="ECO:0000313" key="2">
    <source>
        <dbReference type="Proteomes" id="UP000054217"/>
    </source>
</evidence>